<gene>
    <name evidence="2" type="primary">esxA</name>
    <name evidence="2" type="ORF">CPLFYP93_00193</name>
</gene>
<accession>A0A6N2YAF9</accession>
<reference evidence="2" key="1">
    <citation type="submission" date="2019-11" db="EMBL/GenBank/DDBJ databases">
        <authorList>
            <person name="Feng L."/>
        </authorList>
    </citation>
    <scope>NUCLEOTIDE SEQUENCE</scope>
    <source>
        <strain evidence="2">CParaputrificumLFYP93</strain>
    </source>
</reference>
<dbReference type="Gene3D" id="1.10.287.1060">
    <property type="entry name" value="ESAT-6-like"/>
    <property type="match status" value="1"/>
</dbReference>
<dbReference type="EMBL" id="CACRTV010000007">
    <property type="protein sequence ID" value="VYT62896.1"/>
    <property type="molecule type" value="Genomic_DNA"/>
</dbReference>
<dbReference type="SUPFAM" id="SSF140453">
    <property type="entry name" value="EsxAB dimer-like"/>
    <property type="match status" value="1"/>
</dbReference>
<dbReference type="InterPro" id="IPR010310">
    <property type="entry name" value="T7SS_ESAT-6-like"/>
</dbReference>
<proteinExistence type="inferred from homology"/>
<comment type="similarity">
    <text evidence="1">Belongs to the WXG100 family.</text>
</comment>
<dbReference type="Pfam" id="PF06013">
    <property type="entry name" value="WXG100"/>
    <property type="match status" value="1"/>
</dbReference>
<sequence>MSGNIKFSPEQGREMASEIIRRRDTIEGELNALSNLISGELCAQWEGAASRQYADQYEQLKSSVMANFVTMLEDLSAQLNSIVEAMEAADQDIASKIKMV</sequence>
<organism evidence="2">
    <name type="scientific">Clostridium paraputrificum</name>
    <dbReference type="NCBI Taxonomy" id="29363"/>
    <lineage>
        <taxon>Bacteria</taxon>
        <taxon>Bacillati</taxon>
        <taxon>Bacillota</taxon>
        <taxon>Clostridia</taxon>
        <taxon>Eubacteriales</taxon>
        <taxon>Clostridiaceae</taxon>
        <taxon>Clostridium</taxon>
    </lineage>
</organism>
<dbReference type="RefSeq" id="WP_099329551.1">
    <property type="nucleotide sequence ID" value="NZ_CACRTV010000007.1"/>
</dbReference>
<name>A0A6N2YAF9_9CLOT</name>
<dbReference type="InterPro" id="IPR036689">
    <property type="entry name" value="ESAT-6-like_sf"/>
</dbReference>
<dbReference type="AlphaFoldDB" id="A0A6N2YAF9"/>
<evidence type="ECO:0000256" key="1">
    <source>
        <dbReference type="RuleBase" id="RU362001"/>
    </source>
</evidence>
<dbReference type="NCBIfam" id="TIGR03930">
    <property type="entry name" value="WXG100_ESAT6"/>
    <property type="match status" value="1"/>
</dbReference>
<protein>
    <recommendedName>
        <fullName evidence="1">ESAT-6-like protein</fullName>
    </recommendedName>
</protein>
<evidence type="ECO:0000313" key="2">
    <source>
        <dbReference type="EMBL" id="VYT62896.1"/>
    </source>
</evidence>